<protein>
    <submittedName>
        <fullName evidence="2">Uncharacterized protein</fullName>
    </submittedName>
</protein>
<proteinExistence type="predicted"/>
<comment type="caution">
    <text evidence="2">The sequence shown here is derived from an EMBL/GenBank/DDBJ whole genome shotgun (WGS) entry which is preliminary data.</text>
</comment>
<organism evidence="2 3">
    <name type="scientific">Lacihabitans soyangensis</name>
    <dbReference type="NCBI Taxonomy" id="869394"/>
    <lineage>
        <taxon>Bacteria</taxon>
        <taxon>Pseudomonadati</taxon>
        <taxon>Bacteroidota</taxon>
        <taxon>Cytophagia</taxon>
        <taxon>Cytophagales</taxon>
        <taxon>Leadbetterellaceae</taxon>
        <taxon>Lacihabitans</taxon>
    </lineage>
</organism>
<gene>
    <name evidence="2" type="ORF">EGI31_24020</name>
</gene>
<keyword evidence="1" id="KW-0732">Signal</keyword>
<sequence>MKKIYKTFVLSILSIFSFGQSVTLEPGKSVFDNLSSGTEVNSSPSNPFKIYSEGHLTPIDFYNYSLLHGRIRTSYGGLQLFGKNYLSLHTSFDTNSGPKFYLNSEGNVSIADNATNGFYRFNVLANNENVAFFGNGNPLQNQATLSLNNKFFLRSNPNGISMTSDGSFLLQSESAGSLSFRNNGANRFIIDGETANVGIGVDNPAHRLSVVKIRNNLSSDTIASFRYLIGLPVTYKLKILLQDEGYLYSYRTSNNSGLGLKSNNSIQMDFENNLKMNSIFGTVIRVGSDQNVSINPSITGIGEDGLAQAKANLDVNNTIRSAELDFNEVNITERRHVFADKDGILRVEGSSNYFASYNFSAVQAQDYDDQLRKGSGYAWFNTTNVGATMYLPINLPDGVRITNVRMFLLDNSASNLSFTLNKNSHATNTFTNIASAQSSTNTVSVINITDNANETVDNQNNSYYVNISSSGNWTGNTLQFHSLVITYQYQ</sequence>
<reference evidence="2 3" key="1">
    <citation type="submission" date="2018-11" db="EMBL/GenBank/DDBJ databases">
        <title>Novel bacteria species description.</title>
        <authorList>
            <person name="Han J.-H."/>
        </authorList>
    </citation>
    <scope>NUCLEOTIDE SEQUENCE [LARGE SCALE GENOMIC DNA]</scope>
    <source>
        <strain evidence="2 3">KCTC23259</strain>
    </source>
</reference>
<dbReference type="AlphaFoldDB" id="A0AAE3H850"/>
<keyword evidence="3" id="KW-1185">Reference proteome</keyword>
<evidence type="ECO:0000313" key="3">
    <source>
        <dbReference type="Proteomes" id="UP001204144"/>
    </source>
</evidence>
<evidence type="ECO:0000313" key="2">
    <source>
        <dbReference type="EMBL" id="MCP9766016.1"/>
    </source>
</evidence>
<feature type="chain" id="PRO_5042124657" evidence="1">
    <location>
        <begin position="22"/>
        <end position="490"/>
    </location>
</feature>
<dbReference type="EMBL" id="RJUF01000194">
    <property type="protein sequence ID" value="MCP9766016.1"/>
    <property type="molecule type" value="Genomic_DNA"/>
</dbReference>
<dbReference type="RefSeq" id="WP_255039724.1">
    <property type="nucleotide sequence ID" value="NZ_RJUF01000194.1"/>
</dbReference>
<feature type="signal peptide" evidence="1">
    <location>
        <begin position="1"/>
        <end position="21"/>
    </location>
</feature>
<dbReference type="Proteomes" id="UP001204144">
    <property type="component" value="Unassembled WGS sequence"/>
</dbReference>
<evidence type="ECO:0000256" key="1">
    <source>
        <dbReference type="SAM" id="SignalP"/>
    </source>
</evidence>
<name>A0AAE3H850_9BACT</name>
<accession>A0AAE3H850</accession>